<name>A0A3P7NC70_DIBLA</name>
<organism evidence="1 2">
    <name type="scientific">Dibothriocephalus latus</name>
    <name type="common">Fish tapeworm</name>
    <name type="synonym">Diphyllobothrium latum</name>
    <dbReference type="NCBI Taxonomy" id="60516"/>
    <lineage>
        <taxon>Eukaryota</taxon>
        <taxon>Metazoa</taxon>
        <taxon>Spiralia</taxon>
        <taxon>Lophotrochozoa</taxon>
        <taxon>Platyhelminthes</taxon>
        <taxon>Cestoda</taxon>
        <taxon>Eucestoda</taxon>
        <taxon>Diphyllobothriidea</taxon>
        <taxon>Diphyllobothriidae</taxon>
        <taxon>Dibothriocephalus</taxon>
    </lineage>
</organism>
<dbReference type="AlphaFoldDB" id="A0A3P7NC70"/>
<reference evidence="1 2" key="1">
    <citation type="submission" date="2018-11" db="EMBL/GenBank/DDBJ databases">
        <authorList>
            <consortium name="Pathogen Informatics"/>
        </authorList>
    </citation>
    <scope>NUCLEOTIDE SEQUENCE [LARGE SCALE GENOMIC DNA]</scope>
</reference>
<evidence type="ECO:0000313" key="2">
    <source>
        <dbReference type="Proteomes" id="UP000281553"/>
    </source>
</evidence>
<gene>
    <name evidence="1" type="ORF">DILT_LOCUS16161</name>
</gene>
<dbReference type="Proteomes" id="UP000281553">
    <property type="component" value="Unassembled WGS sequence"/>
</dbReference>
<protein>
    <submittedName>
        <fullName evidence="1">Uncharacterized protein</fullName>
    </submittedName>
</protein>
<dbReference type="EMBL" id="UYRU01083322">
    <property type="protein sequence ID" value="VDN33148.1"/>
    <property type="molecule type" value="Genomic_DNA"/>
</dbReference>
<sequence length="174" mass="19617">MYRVVTDNYLHFFRLLDDVIGAENGLLRTDCQISQTKRSQLGKRFDYIGTEILYPGPSMTSCNVAASTILSGTEAMHDGEVKEVFVTLKAPTPFKLFEDENAVQLLFLDVLLTRRSNGELCTTVHRKSTNTVQKLNSLSNHPMAHLPGSTRAVFRKVKIRCSDECEIDNIFETN</sequence>
<keyword evidence="2" id="KW-1185">Reference proteome</keyword>
<accession>A0A3P7NC70</accession>
<evidence type="ECO:0000313" key="1">
    <source>
        <dbReference type="EMBL" id="VDN33148.1"/>
    </source>
</evidence>
<proteinExistence type="predicted"/>